<name>A0A2V0NWW4_9CHLO</name>
<reference evidence="2 3" key="1">
    <citation type="journal article" date="2018" name="Sci. Rep.">
        <title>Raphidocelis subcapitata (=Pseudokirchneriella subcapitata) provides an insight into genome evolution and environmental adaptations in the Sphaeropleales.</title>
        <authorList>
            <person name="Suzuki S."/>
            <person name="Yamaguchi H."/>
            <person name="Nakajima N."/>
            <person name="Kawachi M."/>
        </authorList>
    </citation>
    <scope>NUCLEOTIDE SEQUENCE [LARGE SCALE GENOMIC DNA]</scope>
    <source>
        <strain evidence="2 3">NIES-35</strain>
    </source>
</reference>
<dbReference type="AlphaFoldDB" id="A0A2V0NWW4"/>
<dbReference type="STRING" id="307507.A0A2V0NWW4"/>
<evidence type="ECO:0000256" key="1">
    <source>
        <dbReference type="SAM" id="MobiDB-lite"/>
    </source>
</evidence>
<dbReference type="InParanoid" id="A0A2V0NWW4"/>
<keyword evidence="3" id="KW-1185">Reference proteome</keyword>
<feature type="region of interest" description="Disordered" evidence="1">
    <location>
        <begin position="1"/>
        <end position="42"/>
    </location>
</feature>
<evidence type="ECO:0000313" key="2">
    <source>
        <dbReference type="EMBL" id="GBF91172.1"/>
    </source>
</evidence>
<gene>
    <name evidence="2" type="ORF">Rsub_04841</name>
</gene>
<feature type="compositionally biased region" description="Pro residues" evidence="1">
    <location>
        <begin position="22"/>
        <end position="34"/>
    </location>
</feature>
<sequence length="261" mass="27543">MALTRQQSHSGLLRSTAQRPRPCAPAPPQHPRAPAPARRAGPARALPRLADLLPQLPWALPGGRSTKGKPNPVAAERDELLELLLAGGGGGGAAASEARERASSLVDALAAAELPFNERLLGGGPWVVVYTRGSPQLWRSAWATGKVVSGRQNEASQEFNPDGRTALNKVEFFGGGLYVTAAGTYEPLDPSGGAGPQAVRADIERGALHAFGLDIPLPIRGSGRFEVLYLDDALRVFRSGNAVTVQMKRSELQQRLLSTAG</sequence>
<dbReference type="OrthoDB" id="514399at2759"/>
<feature type="compositionally biased region" description="Polar residues" evidence="1">
    <location>
        <begin position="1"/>
        <end position="16"/>
    </location>
</feature>
<comment type="caution">
    <text evidence="2">The sequence shown here is derived from an EMBL/GenBank/DDBJ whole genome shotgun (WGS) entry which is preliminary data.</text>
</comment>
<organism evidence="2 3">
    <name type="scientific">Raphidocelis subcapitata</name>
    <dbReference type="NCBI Taxonomy" id="307507"/>
    <lineage>
        <taxon>Eukaryota</taxon>
        <taxon>Viridiplantae</taxon>
        <taxon>Chlorophyta</taxon>
        <taxon>core chlorophytes</taxon>
        <taxon>Chlorophyceae</taxon>
        <taxon>CS clade</taxon>
        <taxon>Sphaeropleales</taxon>
        <taxon>Selenastraceae</taxon>
        <taxon>Raphidocelis</taxon>
    </lineage>
</organism>
<proteinExistence type="predicted"/>
<protein>
    <submittedName>
        <fullName evidence="2">Metallo-dependent phosphatase</fullName>
    </submittedName>
</protein>
<evidence type="ECO:0000313" key="3">
    <source>
        <dbReference type="Proteomes" id="UP000247498"/>
    </source>
</evidence>
<dbReference type="EMBL" id="BDRX01000022">
    <property type="protein sequence ID" value="GBF91172.1"/>
    <property type="molecule type" value="Genomic_DNA"/>
</dbReference>
<accession>A0A2V0NWW4</accession>
<dbReference type="Proteomes" id="UP000247498">
    <property type="component" value="Unassembled WGS sequence"/>
</dbReference>